<feature type="domain" description="Histidine kinase" evidence="16">
    <location>
        <begin position="256"/>
        <end position="453"/>
    </location>
</feature>
<dbReference type="InterPro" id="IPR036890">
    <property type="entry name" value="HATPase_C_sf"/>
</dbReference>
<dbReference type="Proteomes" id="UP000680279">
    <property type="component" value="Unassembled WGS sequence"/>
</dbReference>
<dbReference type="EC" id="2.7.13.3" evidence="3"/>
<evidence type="ECO:0000256" key="2">
    <source>
        <dbReference type="ARBA" id="ARBA00004651"/>
    </source>
</evidence>
<evidence type="ECO:0000256" key="3">
    <source>
        <dbReference type="ARBA" id="ARBA00012438"/>
    </source>
</evidence>
<dbReference type="Gene3D" id="1.10.287.130">
    <property type="match status" value="1"/>
</dbReference>
<evidence type="ECO:0000256" key="5">
    <source>
        <dbReference type="ARBA" id="ARBA00022553"/>
    </source>
</evidence>
<keyword evidence="7 15" id="KW-0812">Transmembrane</keyword>
<evidence type="ECO:0000259" key="17">
    <source>
        <dbReference type="PROSITE" id="PS50885"/>
    </source>
</evidence>
<dbReference type="RefSeq" id="WP_018708150.1">
    <property type="nucleotide sequence ID" value="NZ_BOQT01000022.1"/>
</dbReference>
<evidence type="ECO:0000256" key="8">
    <source>
        <dbReference type="ARBA" id="ARBA00022741"/>
    </source>
</evidence>
<feature type="transmembrane region" description="Helical" evidence="15">
    <location>
        <begin position="167"/>
        <end position="189"/>
    </location>
</feature>
<evidence type="ECO:0000256" key="10">
    <source>
        <dbReference type="ARBA" id="ARBA00022840"/>
    </source>
</evidence>
<comment type="subcellular location">
    <subcellularLocation>
        <location evidence="2">Cell membrane</location>
        <topology evidence="2">Multi-pass membrane protein</topology>
    </subcellularLocation>
</comment>
<dbReference type="PANTHER" id="PTHR45528:SF9">
    <property type="entry name" value="SENSOR HISTIDINE KINASE YBDK"/>
    <property type="match status" value="1"/>
</dbReference>
<dbReference type="SMART" id="SM00388">
    <property type="entry name" value="HisKA"/>
    <property type="match status" value="1"/>
</dbReference>
<reference evidence="18 19" key="1">
    <citation type="submission" date="2021-03" db="EMBL/GenBank/DDBJ databases">
        <title>Antimicrobial resistance genes in bacteria isolated from Japanese honey, and their potential for conferring macrolide and lincosamide resistance in the American foulbrood pathogen Paenibacillus larvae.</title>
        <authorList>
            <person name="Okamoto M."/>
            <person name="Kumagai M."/>
            <person name="Kanamori H."/>
            <person name="Takamatsu D."/>
        </authorList>
    </citation>
    <scope>NUCLEOTIDE SEQUENCE [LARGE SCALE GENOMIC DNA]</scope>
    <source>
        <strain evidence="18 19">J1TS3</strain>
    </source>
</reference>
<evidence type="ECO:0000256" key="12">
    <source>
        <dbReference type="ARBA" id="ARBA00023012"/>
    </source>
</evidence>
<keyword evidence="4" id="KW-1003">Cell membrane</keyword>
<feature type="coiled-coil region" evidence="14">
    <location>
        <begin position="222"/>
        <end position="256"/>
    </location>
</feature>
<keyword evidence="12" id="KW-0902">Two-component regulatory system</keyword>
<keyword evidence="11 15" id="KW-1133">Transmembrane helix</keyword>
<dbReference type="Pfam" id="PF00512">
    <property type="entry name" value="HisKA"/>
    <property type="match status" value="1"/>
</dbReference>
<evidence type="ECO:0000256" key="11">
    <source>
        <dbReference type="ARBA" id="ARBA00022989"/>
    </source>
</evidence>
<comment type="catalytic activity">
    <reaction evidence="1">
        <text>ATP + protein L-histidine = ADP + protein N-phospho-L-histidine.</text>
        <dbReference type="EC" id="2.7.13.3"/>
    </reaction>
</comment>
<keyword evidence="10" id="KW-0067">ATP-binding</keyword>
<dbReference type="Gene3D" id="3.30.565.10">
    <property type="entry name" value="Histidine kinase-like ATPase, C-terminal domain"/>
    <property type="match status" value="1"/>
</dbReference>
<dbReference type="CDD" id="cd00082">
    <property type="entry name" value="HisKA"/>
    <property type="match status" value="1"/>
</dbReference>
<keyword evidence="5" id="KW-0597">Phosphoprotein</keyword>
<evidence type="ECO:0000259" key="16">
    <source>
        <dbReference type="PROSITE" id="PS50109"/>
    </source>
</evidence>
<dbReference type="InterPro" id="IPR036097">
    <property type="entry name" value="HisK_dim/P_sf"/>
</dbReference>
<feature type="transmembrane region" description="Helical" evidence="15">
    <location>
        <begin position="12"/>
        <end position="30"/>
    </location>
</feature>
<evidence type="ECO:0000256" key="13">
    <source>
        <dbReference type="ARBA" id="ARBA00023136"/>
    </source>
</evidence>
<evidence type="ECO:0000256" key="9">
    <source>
        <dbReference type="ARBA" id="ARBA00022777"/>
    </source>
</evidence>
<keyword evidence="9" id="KW-0418">Kinase</keyword>
<dbReference type="SUPFAM" id="SSF55874">
    <property type="entry name" value="ATPase domain of HSP90 chaperone/DNA topoisomerase II/histidine kinase"/>
    <property type="match status" value="1"/>
</dbReference>
<sequence length="453" mass="52443">MNNLNTLMTRYLFLILIALVLLPLIPAVYFSSLLFNDKLYHAEKIEEMWKQEAFELDGQGEDVINQRLQSIKKTYPKVEIFWVNGSGETAFIDEKIPDIPEKWTFTDSLLFLEESKFHVDTFLLTKKPQDTYTISTLIGNDPKQGMMVLQMDVDDTNLGSFSLFKDYPFLLFFFFICAAFLLISWFFFFSIRKRLVNLQIAMTKTGVDGIPDKVVIKKMDEIGKLENAFNEMSSQLKDSREREQKEERLRKQLIANISHDLRTPLTVIRQHVYSLKNGNLSSSKEKEPLQLIENKLGHMDKLINNLLSYTLLSAGKHPIYMRNTDIFDELRKAMAEWYPLFEEHGFEVDIDLQERSLIWNVDPIWFKSILDNLFQNVIRHASSGKYIGVYSIERKGSIFIVIKDKGKGFEHKTEAKGVGIGLSTVSLMVKEMNLDWEISTSSEGTNIYLGLET</sequence>
<dbReference type="SUPFAM" id="SSF47384">
    <property type="entry name" value="Homodimeric domain of signal transducing histidine kinase"/>
    <property type="match status" value="1"/>
</dbReference>
<dbReference type="InterPro" id="IPR003660">
    <property type="entry name" value="HAMP_dom"/>
</dbReference>
<keyword evidence="8" id="KW-0547">Nucleotide-binding</keyword>
<keyword evidence="14" id="KW-0175">Coiled coil</keyword>
<evidence type="ECO:0000256" key="4">
    <source>
        <dbReference type="ARBA" id="ARBA00022475"/>
    </source>
</evidence>
<dbReference type="CDD" id="cd06225">
    <property type="entry name" value="HAMP"/>
    <property type="match status" value="1"/>
</dbReference>
<evidence type="ECO:0000256" key="6">
    <source>
        <dbReference type="ARBA" id="ARBA00022679"/>
    </source>
</evidence>
<proteinExistence type="predicted"/>
<evidence type="ECO:0000256" key="14">
    <source>
        <dbReference type="SAM" id="Coils"/>
    </source>
</evidence>
<evidence type="ECO:0000313" key="18">
    <source>
        <dbReference type="EMBL" id="GIN22860.1"/>
    </source>
</evidence>
<evidence type="ECO:0000256" key="7">
    <source>
        <dbReference type="ARBA" id="ARBA00022692"/>
    </source>
</evidence>
<evidence type="ECO:0000256" key="1">
    <source>
        <dbReference type="ARBA" id="ARBA00000085"/>
    </source>
</evidence>
<dbReference type="InterPro" id="IPR005467">
    <property type="entry name" value="His_kinase_dom"/>
</dbReference>
<dbReference type="Pfam" id="PF02518">
    <property type="entry name" value="HATPase_c"/>
    <property type="match status" value="1"/>
</dbReference>
<dbReference type="InterPro" id="IPR050398">
    <property type="entry name" value="HssS/ArlS-like"/>
</dbReference>
<protein>
    <recommendedName>
        <fullName evidence="3">histidine kinase</fullName>
        <ecNumber evidence="3">2.7.13.3</ecNumber>
    </recommendedName>
</protein>
<accession>A0ABQ4KCG0</accession>
<dbReference type="EMBL" id="BOQT01000022">
    <property type="protein sequence ID" value="GIN22860.1"/>
    <property type="molecule type" value="Genomic_DNA"/>
</dbReference>
<evidence type="ECO:0000256" key="15">
    <source>
        <dbReference type="SAM" id="Phobius"/>
    </source>
</evidence>
<keyword evidence="6" id="KW-0808">Transferase</keyword>
<dbReference type="PANTHER" id="PTHR45528">
    <property type="entry name" value="SENSOR HISTIDINE KINASE CPXA"/>
    <property type="match status" value="1"/>
</dbReference>
<feature type="domain" description="HAMP" evidence="17">
    <location>
        <begin position="220"/>
        <end position="241"/>
    </location>
</feature>
<dbReference type="PROSITE" id="PS50885">
    <property type="entry name" value="HAMP"/>
    <property type="match status" value="1"/>
</dbReference>
<comment type="caution">
    <text evidence="18">The sequence shown here is derived from an EMBL/GenBank/DDBJ whole genome shotgun (WGS) entry which is preliminary data.</text>
</comment>
<evidence type="ECO:0000313" key="19">
    <source>
        <dbReference type="Proteomes" id="UP000680279"/>
    </source>
</evidence>
<keyword evidence="19" id="KW-1185">Reference proteome</keyword>
<dbReference type="InterPro" id="IPR003661">
    <property type="entry name" value="HisK_dim/P_dom"/>
</dbReference>
<dbReference type="InterPro" id="IPR003594">
    <property type="entry name" value="HATPase_dom"/>
</dbReference>
<dbReference type="Gene3D" id="6.10.340.10">
    <property type="match status" value="1"/>
</dbReference>
<organism evidence="18 19">
    <name type="scientific">Siminovitchia fordii</name>
    <dbReference type="NCBI Taxonomy" id="254759"/>
    <lineage>
        <taxon>Bacteria</taxon>
        <taxon>Bacillati</taxon>
        <taxon>Bacillota</taxon>
        <taxon>Bacilli</taxon>
        <taxon>Bacillales</taxon>
        <taxon>Bacillaceae</taxon>
        <taxon>Siminovitchia</taxon>
    </lineage>
</organism>
<gene>
    <name evidence="18" type="ORF">J1TS3_39940</name>
</gene>
<name>A0ABQ4KCG0_9BACI</name>
<keyword evidence="13 15" id="KW-0472">Membrane</keyword>
<dbReference type="PROSITE" id="PS50109">
    <property type="entry name" value="HIS_KIN"/>
    <property type="match status" value="1"/>
</dbReference>